<evidence type="ECO:0000256" key="1">
    <source>
        <dbReference type="ARBA" id="ARBA00022729"/>
    </source>
</evidence>
<dbReference type="Gene3D" id="2.60.40.60">
    <property type="entry name" value="Cadherins"/>
    <property type="match status" value="1"/>
</dbReference>
<keyword evidence="5" id="KW-1185">Reference proteome</keyword>
<evidence type="ECO:0000313" key="4">
    <source>
        <dbReference type="EMBL" id="OAZ05365.1"/>
    </source>
</evidence>
<dbReference type="InterPro" id="IPR015919">
    <property type="entry name" value="Cadherin-like_sf"/>
</dbReference>
<dbReference type="InterPro" id="IPR002126">
    <property type="entry name" value="Cadherin-like_dom"/>
</dbReference>
<organism evidence="4 5">
    <name type="scientific">Flavobacterium succinicans</name>
    <dbReference type="NCBI Taxonomy" id="29536"/>
    <lineage>
        <taxon>Bacteria</taxon>
        <taxon>Pseudomonadati</taxon>
        <taxon>Bacteroidota</taxon>
        <taxon>Flavobacteriia</taxon>
        <taxon>Flavobacteriales</taxon>
        <taxon>Flavobacteriaceae</taxon>
        <taxon>Flavobacterium</taxon>
    </lineage>
</organism>
<evidence type="ECO:0000259" key="3">
    <source>
        <dbReference type="PROSITE" id="PS50268"/>
    </source>
</evidence>
<name>A0A199XUP3_9FLAO</name>
<dbReference type="AlphaFoldDB" id="A0A199XUP3"/>
<dbReference type="EMBL" id="JMTM01000009">
    <property type="protein sequence ID" value="OAZ05365.1"/>
    <property type="molecule type" value="Genomic_DNA"/>
</dbReference>
<dbReference type="GO" id="GO:0016020">
    <property type="term" value="C:membrane"/>
    <property type="evidence" value="ECO:0007669"/>
    <property type="project" value="InterPro"/>
</dbReference>
<dbReference type="Proteomes" id="UP000093807">
    <property type="component" value="Unassembled WGS sequence"/>
</dbReference>
<dbReference type="SUPFAM" id="SSF49313">
    <property type="entry name" value="Cadherin-like"/>
    <property type="match status" value="1"/>
</dbReference>
<feature type="domain" description="Cadherin" evidence="3">
    <location>
        <begin position="140"/>
        <end position="250"/>
    </location>
</feature>
<dbReference type="OrthoDB" id="1086662at2"/>
<dbReference type="CDD" id="cd11304">
    <property type="entry name" value="Cadherin_repeat"/>
    <property type="match status" value="1"/>
</dbReference>
<gene>
    <name evidence="4" type="ORF">FLB_02540</name>
</gene>
<accession>A0A199XUP3</accession>
<dbReference type="GO" id="GO:0005509">
    <property type="term" value="F:calcium ion binding"/>
    <property type="evidence" value="ECO:0007669"/>
    <property type="project" value="InterPro"/>
</dbReference>
<comment type="caution">
    <text evidence="4">The sequence shown here is derived from an EMBL/GenBank/DDBJ whole genome shotgun (WGS) entry which is preliminary data.</text>
</comment>
<dbReference type="NCBIfam" id="TIGR04183">
    <property type="entry name" value="Por_Secre_tail"/>
    <property type="match status" value="1"/>
</dbReference>
<dbReference type="Pfam" id="PF00028">
    <property type="entry name" value="Cadherin"/>
    <property type="match status" value="1"/>
</dbReference>
<sequence length="325" mass="36231">MKKIILYLVLSLSVTVTFGQVPSTWKVNPSAYSNSMVITVVLNMNSQESRNQEDTVVAFLNNEVRGVAAPITFVKSKDRYMANLIVYSNDTSGLITFKLYNKDRNVVSDAVTLPITFVGESKLGSYDEPIVIKDNNIPTDIALSSTAVSENKPIGSLVGAIAVVDNDVRDLHTISFLDGAGFDNELFEIINGSLYTKAIFDFEKKSNYTIRIRAQDAKNGIVDKTFTIQINNANEIEEVLAFNNIITPNYDGHNDFLVINNIDLYTSHDVSVFNTIGQLVFNSVNYKNNWSGSELKSGIYYLHFAGKDQEGKQFVYKEALRIINN</sequence>
<feature type="signal peptide" evidence="2">
    <location>
        <begin position="1"/>
        <end position="19"/>
    </location>
</feature>
<dbReference type="PROSITE" id="PS50268">
    <property type="entry name" value="CADHERIN_2"/>
    <property type="match status" value="1"/>
</dbReference>
<reference evidence="4 5" key="1">
    <citation type="submission" date="2016-06" db="EMBL/GenBank/DDBJ databases">
        <title>Draft genome sequence of Flavobacterium succinicans strain DD5b.</title>
        <authorList>
            <person name="Poehlein A."/>
            <person name="Daniel R."/>
            <person name="Simeonova D.D."/>
        </authorList>
    </citation>
    <scope>NUCLEOTIDE SEQUENCE [LARGE SCALE GENOMIC DNA]</scope>
    <source>
        <strain evidence="4 5">DD5b</strain>
    </source>
</reference>
<proteinExistence type="predicted"/>
<keyword evidence="1 2" id="KW-0732">Signal</keyword>
<dbReference type="GO" id="GO:0007156">
    <property type="term" value="P:homophilic cell adhesion via plasma membrane adhesion molecules"/>
    <property type="evidence" value="ECO:0007669"/>
    <property type="project" value="InterPro"/>
</dbReference>
<dbReference type="InterPro" id="IPR026444">
    <property type="entry name" value="Secre_tail"/>
</dbReference>
<evidence type="ECO:0000313" key="5">
    <source>
        <dbReference type="Proteomes" id="UP000093807"/>
    </source>
</evidence>
<dbReference type="PATRIC" id="fig|29536.5.peg.266"/>
<protein>
    <submittedName>
        <fullName evidence="4">Cadherin domain protein</fullName>
    </submittedName>
</protein>
<dbReference type="Pfam" id="PF13585">
    <property type="entry name" value="CHU_C"/>
    <property type="match status" value="1"/>
</dbReference>
<feature type="chain" id="PRO_5008287005" evidence="2">
    <location>
        <begin position="20"/>
        <end position="325"/>
    </location>
</feature>
<dbReference type="RefSeq" id="WP_064714155.1">
    <property type="nucleotide sequence ID" value="NZ_JMTM01000009.1"/>
</dbReference>
<evidence type="ECO:0000256" key="2">
    <source>
        <dbReference type="SAM" id="SignalP"/>
    </source>
</evidence>